<keyword evidence="2" id="KW-1185">Reference proteome</keyword>
<proteinExistence type="predicted"/>
<organism evidence="1 2">
    <name type="scientific">Pseudomonas wadenswilerensis</name>
    <dbReference type="NCBI Taxonomy" id="1785161"/>
    <lineage>
        <taxon>Bacteria</taxon>
        <taxon>Pseudomonadati</taxon>
        <taxon>Pseudomonadota</taxon>
        <taxon>Gammaproteobacteria</taxon>
        <taxon>Pseudomonadales</taxon>
        <taxon>Pseudomonadaceae</taxon>
        <taxon>Pseudomonas</taxon>
    </lineage>
</organism>
<gene>
    <name evidence="1" type="ORF">CCOS864_01775</name>
</gene>
<dbReference type="EMBL" id="UIDD01000006">
    <property type="protein sequence ID" value="SUQ62332.1"/>
    <property type="molecule type" value="Genomic_DNA"/>
</dbReference>
<dbReference type="Proteomes" id="UP000255177">
    <property type="component" value="Unassembled WGS sequence"/>
</dbReference>
<reference evidence="2" key="1">
    <citation type="submission" date="2018-07" db="EMBL/GenBank/DDBJ databases">
        <authorList>
            <person name="Blom J."/>
        </authorList>
    </citation>
    <scope>NUCLEOTIDE SEQUENCE [LARGE SCALE GENOMIC DNA]</scope>
    <source>
        <strain evidence="2">CCOS 864</strain>
    </source>
</reference>
<evidence type="ECO:0000313" key="2">
    <source>
        <dbReference type="Proteomes" id="UP000255177"/>
    </source>
</evidence>
<evidence type="ECO:0000313" key="1">
    <source>
        <dbReference type="EMBL" id="SUQ62332.1"/>
    </source>
</evidence>
<name>A0A380SWF2_9PSED</name>
<sequence>MIVQLPIKRGVARGCLAQGHVQVSLGEHAALITIVQVRGIQRDRLLATDDAFDLVVQPIEGQLQVGVGQQAAATVVELTAREVQLRNTGDFPGTVVQGIDGKVHGLARIEQAALPVIQGTGVDLQHADRSDAACAVINAGAVEQQVRLAGKPPLGQVIEAAGAQLQVVGCGDQAGLIEQMPGNAGRQRAIAGEFAVGVIDAGRAERERVASRKCTASVADGAVGAERQPMIPLNYTLAVVQ</sequence>
<protein>
    <submittedName>
        <fullName evidence="1">Uncharacterized protein</fullName>
    </submittedName>
</protein>
<accession>A0A380SWF2</accession>
<dbReference type="AlphaFoldDB" id="A0A380SWF2"/>